<proteinExistence type="inferred from homology"/>
<dbReference type="SUPFAM" id="SSF58104">
    <property type="entry name" value="Methyl-accepting chemotaxis protein (MCP) signaling domain"/>
    <property type="match status" value="1"/>
</dbReference>
<dbReference type="PANTHER" id="PTHR43531">
    <property type="entry name" value="PROTEIN ICFG"/>
    <property type="match status" value="1"/>
</dbReference>
<protein>
    <recommendedName>
        <fullName evidence="10">Methyl-accepting transducer domain-containing protein</fullName>
    </recommendedName>
</protein>
<dbReference type="Pfam" id="PF12729">
    <property type="entry name" value="4HB_MCP_1"/>
    <property type="match status" value="1"/>
</dbReference>
<dbReference type="FunFam" id="1.10.287.950:FF:000001">
    <property type="entry name" value="Methyl-accepting chemotaxis sensory transducer"/>
    <property type="match status" value="1"/>
</dbReference>
<dbReference type="SMART" id="SM00283">
    <property type="entry name" value="MA"/>
    <property type="match status" value="1"/>
</dbReference>
<dbReference type="InterPro" id="IPR047347">
    <property type="entry name" value="YvaQ-like_sensor"/>
</dbReference>
<dbReference type="AlphaFoldDB" id="A0A6P2DDK0"/>
<dbReference type="SUPFAM" id="SSF158472">
    <property type="entry name" value="HAMP domain-like"/>
    <property type="match status" value="1"/>
</dbReference>
<dbReference type="InterPro" id="IPR003660">
    <property type="entry name" value="HAMP_dom"/>
</dbReference>
<feature type="domain" description="HAMP" evidence="7">
    <location>
        <begin position="306"/>
        <end position="358"/>
    </location>
</feature>
<accession>A0A6P2DDK0</accession>
<dbReference type="InterPro" id="IPR051310">
    <property type="entry name" value="MCP_chemotaxis"/>
</dbReference>
<name>A0A6P2DDK0_9BACT</name>
<evidence type="ECO:0000256" key="3">
    <source>
        <dbReference type="ARBA" id="ARBA00029447"/>
    </source>
</evidence>
<evidence type="ECO:0000313" key="9">
    <source>
        <dbReference type="Proteomes" id="UP000464178"/>
    </source>
</evidence>
<feature type="region of interest" description="Disordered" evidence="5">
    <location>
        <begin position="272"/>
        <end position="298"/>
    </location>
</feature>
<evidence type="ECO:0000259" key="6">
    <source>
        <dbReference type="PROSITE" id="PS50111"/>
    </source>
</evidence>
<sequence>MSWFRNLKMAAKLGISFAVLVLLVACTGGLGLHGLGQVNDRAADIAKHADGLNHVQEANGELLRISRAVRNAILDADAASIDKRAADIRQADKRFRTEFEEYRQTIVKSDTKTKAAEVERQFNELRPLQDEIVALARAQKDEEAKARLPRIRAIADSMEEKINALVESKQELIKQAQTDASTTYAQLRGVVTAVVVGACVLAIALGVTLSRLTAGPLQKTMHVLEAVAKGDLTHRAEAKSTDEIGQMSAALNVAIGALVAAKEAERVQVEKDRERAAREAAEARERTEREAAATRAQAELERAQANELKNRIDTIITTVSSLAAGDFTQQIPDLGSDSVGQMANSLNKAVVSVRTALEGVREVSEQLADASGQLSAASDEISTGAQEQASSLEETASTLEEITATVRQNSDSAQQARQLASSSKDIAEKGGQVVGNAVEAMSEINQSSKKIADIITTIDEIAFQTNLLALNAAVEAARAGEQGRGFAVVASEVRNLAQRSATAAKEIKSLIEDSVKKVDAGTELVNLSGSTLGDIVTSVKRVTDLITEIAAAGKEQSVGIEQVNKAVSQMDSVTQRNASQTEEMSATAQTLTDQAAQLRDLVARFKLSEERRSAPRPASKGVRSKAPTTKPRPAVTRALNASRERDPFDGAGNDGFTEF</sequence>
<comment type="subcellular location">
    <subcellularLocation>
        <location evidence="1">Membrane</location>
    </subcellularLocation>
</comment>
<feature type="domain" description="Methyl-accepting transducer" evidence="6">
    <location>
        <begin position="363"/>
        <end position="592"/>
    </location>
</feature>
<dbReference type="Pfam" id="PF00015">
    <property type="entry name" value="MCPsignal"/>
    <property type="match status" value="1"/>
</dbReference>
<organism evidence="8 9">
    <name type="scientific">Gemmata massiliana</name>
    <dbReference type="NCBI Taxonomy" id="1210884"/>
    <lineage>
        <taxon>Bacteria</taxon>
        <taxon>Pseudomonadati</taxon>
        <taxon>Planctomycetota</taxon>
        <taxon>Planctomycetia</taxon>
        <taxon>Gemmatales</taxon>
        <taxon>Gemmataceae</taxon>
        <taxon>Gemmata</taxon>
    </lineage>
</organism>
<dbReference type="GO" id="GO:0007165">
    <property type="term" value="P:signal transduction"/>
    <property type="evidence" value="ECO:0007669"/>
    <property type="project" value="UniProtKB-KW"/>
</dbReference>
<keyword evidence="2" id="KW-0488">Methylation</keyword>
<evidence type="ECO:0000259" key="7">
    <source>
        <dbReference type="PROSITE" id="PS50885"/>
    </source>
</evidence>
<dbReference type="PROSITE" id="PS50885">
    <property type="entry name" value="HAMP"/>
    <property type="match status" value="2"/>
</dbReference>
<reference evidence="8 9" key="1">
    <citation type="submission" date="2019-05" db="EMBL/GenBank/DDBJ databases">
        <authorList>
            <consortium name="Science for Life Laboratories"/>
        </authorList>
    </citation>
    <scope>NUCLEOTIDE SEQUENCE [LARGE SCALE GENOMIC DNA]</scope>
    <source>
        <strain evidence="8">Soil9</strain>
    </source>
</reference>
<evidence type="ECO:0000256" key="5">
    <source>
        <dbReference type="SAM" id="MobiDB-lite"/>
    </source>
</evidence>
<keyword evidence="4" id="KW-0807">Transducer</keyword>
<dbReference type="PROSITE" id="PS51257">
    <property type="entry name" value="PROKAR_LIPOPROTEIN"/>
    <property type="match status" value="1"/>
</dbReference>
<comment type="similarity">
    <text evidence="3">Belongs to the methyl-accepting chemotaxis (MCP) protein family.</text>
</comment>
<gene>
    <name evidence="8" type="ORF">SOIL9_06160</name>
</gene>
<evidence type="ECO:0000313" key="8">
    <source>
        <dbReference type="EMBL" id="VTR97640.1"/>
    </source>
</evidence>
<dbReference type="PANTHER" id="PTHR43531:SF14">
    <property type="entry name" value="METHYL-ACCEPTING CHEMOTAXIS PROTEIN I-RELATED"/>
    <property type="match status" value="1"/>
</dbReference>
<dbReference type="Gene3D" id="1.10.287.950">
    <property type="entry name" value="Methyl-accepting chemotaxis protein"/>
    <property type="match status" value="1"/>
</dbReference>
<dbReference type="GO" id="GO:0005886">
    <property type="term" value="C:plasma membrane"/>
    <property type="evidence" value="ECO:0007669"/>
    <property type="project" value="TreeGrafter"/>
</dbReference>
<dbReference type="CDD" id="cd11386">
    <property type="entry name" value="MCP_signal"/>
    <property type="match status" value="1"/>
</dbReference>
<evidence type="ECO:0000256" key="4">
    <source>
        <dbReference type="PROSITE-ProRule" id="PRU00284"/>
    </source>
</evidence>
<dbReference type="CDD" id="cd19411">
    <property type="entry name" value="MCP2201-like_sensor"/>
    <property type="match status" value="1"/>
</dbReference>
<evidence type="ECO:0000256" key="2">
    <source>
        <dbReference type="ARBA" id="ARBA00022481"/>
    </source>
</evidence>
<dbReference type="Gene3D" id="6.10.340.10">
    <property type="match status" value="1"/>
</dbReference>
<dbReference type="KEGG" id="gms:SOIL9_06160"/>
<feature type="domain" description="HAMP" evidence="7">
    <location>
        <begin position="211"/>
        <end position="263"/>
    </location>
</feature>
<keyword evidence="9" id="KW-1185">Reference proteome</keyword>
<dbReference type="GO" id="GO:0004888">
    <property type="term" value="F:transmembrane signaling receptor activity"/>
    <property type="evidence" value="ECO:0007669"/>
    <property type="project" value="TreeGrafter"/>
</dbReference>
<dbReference type="InterPro" id="IPR024478">
    <property type="entry name" value="HlyB_4HB_MCP"/>
</dbReference>
<dbReference type="SMART" id="SM00304">
    <property type="entry name" value="HAMP"/>
    <property type="match status" value="2"/>
</dbReference>
<dbReference type="EMBL" id="LR593886">
    <property type="protein sequence ID" value="VTR97640.1"/>
    <property type="molecule type" value="Genomic_DNA"/>
</dbReference>
<dbReference type="Pfam" id="PF00672">
    <property type="entry name" value="HAMP"/>
    <property type="match status" value="2"/>
</dbReference>
<feature type="region of interest" description="Disordered" evidence="5">
    <location>
        <begin position="606"/>
        <end position="659"/>
    </location>
</feature>
<dbReference type="Proteomes" id="UP000464178">
    <property type="component" value="Chromosome"/>
</dbReference>
<evidence type="ECO:0008006" key="10">
    <source>
        <dbReference type="Google" id="ProtNLM"/>
    </source>
</evidence>
<evidence type="ECO:0000256" key="1">
    <source>
        <dbReference type="ARBA" id="ARBA00004370"/>
    </source>
</evidence>
<dbReference type="PROSITE" id="PS50111">
    <property type="entry name" value="CHEMOTAXIS_TRANSDUC_2"/>
    <property type="match status" value="1"/>
</dbReference>
<dbReference type="CDD" id="cd06225">
    <property type="entry name" value="HAMP"/>
    <property type="match status" value="2"/>
</dbReference>
<dbReference type="GO" id="GO:0006935">
    <property type="term" value="P:chemotaxis"/>
    <property type="evidence" value="ECO:0007669"/>
    <property type="project" value="UniProtKB-KW"/>
</dbReference>
<dbReference type="InterPro" id="IPR004089">
    <property type="entry name" value="MCPsignal_dom"/>
</dbReference>
<dbReference type="RefSeq" id="WP_162671296.1">
    <property type="nucleotide sequence ID" value="NZ_LR593886.1"/>
</dbReference>